<dbReference type="Proteomes" id="UP000076574">
    <property type="component" value="Unassembled WGS sequence"/>
</dbReference>
<dbReference type="InterPro" id="IPR005064">
    <property type="entry name" value="BUG"/>
</dbReference>
<dbReference type="OrthoDB" id="7256025at2"/>
<evidence type="ECO:0000256" key="1">
    <source>
        <dbReference type="ARBA" id="ARBA00006987"/>
    </source>
</evidence>
<organism evidence="3 4">
    <name type="scientific">Tardiphaga robiniae</name>
    <dbReference type="NCBI Taxonomy" id="943830"/>
    <lineage>
        <taxon>Bacteria</taxon>
        <taxon>Pseudomonadati</taxon>
        <taxon>Pseudomonadota</taxon>
        <taxon>Alphaproteobacteria</taxon>
        <taxon>Hyphomicrobiales</taxon>
        <taxon>Nitrobacteraceae</taxon>
        <taxon>Tardiphaga</taxon>
    </lineage>
</organism>
<dbReference type="Gene3D" id="3.40.190.10">
    <property type="entry name" value="Periplasmic binding protein-like II"/>
    <property type="match status" value="1"/>
</dbReference>
<comment type="similarity">
    <text evidence="1">Belongs to the UPF0065 (bug) family.</text>
</comment>
<feature type="chain" id="PRO_5007848783" description="Tripartite tricarboxylate transporter substrate binding protein" evidence="2">
    <location>
        <begin position="28"/>
        <end position="325"/>
    </location>
</feature>
<keyword evidence="2" id="KW-0732">Signal</keyword>
<dbReference type="STRING" id="943830.A4A58_01790"/>
<keyword evidence="4" id="KW-1185">Reference proteome</keyword>
<name>A0A164AS62_9BRAD</name>
<evidence type="ECO:0000313" key="3">
    <source>
        <dbReference type="EMBL" id="KZD25213.1"/>
    </source>
</evidence>
<evidence type="ECO:0008006" key="5">
    <source>
        <dbReference type="Google" id="ProtNLM"/>
    </source>
</evidence>
<dbReference type="EMBL" id="LVYV01000001">
    <property type="protein sequence ID" value="KZD25213.1"/>
    <property type="molecule type" value="Genomic_DNA"/>
</dbReference>
<dbReference type="AlphaFoldDB" id="A0A164AS62"/>
<gene>
    <name evidence="3" type="ORF">A4A58_01790</name>
</gene>
<proteinExistence type="inferred from homology"/>
<evidence type="ECO:0000313" key="4">
    <source>
        <dbReference type="Proteomes" id="UP000076574"/>
    </source>
</evidence>
<dbReference type="RefSeq" id="WP_068729241.1">
    <property type="nucleotide sequence ID" value="NZ_LVYV01000001.1"/>
</dbReference>
<dbReference type="Gene3D" id="3.40.190.150">
    <property type="entry name" value="Bordetella uptake gene, domain 1"/>
    <property type="match status" value="1"/>
</dbReference>
<sequence>MTHFFRRASRAVVITAALLTAIGPAVAQQPYPAQPVRLLVAFAPGGPADIIARIVGQKLNDLWREPVVIENRGGAGGNIAAAAAASAEPNGYTVLVTTSAFAVNPSLSAKAGYSPDEFKTVVVAATTPNLIVGAPNLTASTLREVIASAAKENFTYGTAGVGTTPHLSAEKIFKLSAKANIVHAPFTGAGPALNAVMGGHTPLASVALPAAMELVKGKQVKALAVTSRERMPSLPDVPTARELGLSDDEDATWVAFLVPAKTPQAVIDKLNADVNKTLADAGVREQFDRIGFAAVGGSVTDSQNYVRGEITKWGDIIRKLELKQE</sequence>
<dbReference type="InterPro" id="IPR042100">
    <property type="entry name" value="Bug_dom1"/>
</dbReference>
<evidence type="ECO:0000256" key="2">
    <source>
        <dbReference type="SAM" id="SignalP"/>
    </source>
</evidence>
<comment type="caution">
    <text evidence="3">The sequence shown here is derived from an EMBL/GenBank/DDBJ whole genome shotgun (WGS) entry which is preliminary data.</text>
</comment>
<dbReference type="PANTHER" id="PTHR42928">
    <property type="entry name" value="TRICARBOXYLATE-BINDING PROTEIN"/>
    <property type="match status" value="1"/>
</dbReference>
<dbReference type="PIRSF" id="PIRSF017082">
    <property type="entry name" value="YflP"/>
    <property type="match status" value="1"/>
</dbReference>
<accession>A0A164AS62</accession>
<dbReference type="SUPFAM" id="SSF53850">
    <property type="entry name" value="Periplasmic binding protein-like II"/>
    <property type="match status" value="1"/>
</dbReference>
<reference evidence="3 4" key="1">
    <citation type="submission" date="2016-03" db="EMBL/GenBank/DDBJ databases">
        <title>Microsymbionts genomes from the relict species Vavilovia formosa (Stev.) Fed.</title>
        <authorList>
            <person name="Kopat V."/>
            <person name="Chirak E."/>
            <person name="Kimeklis A."/>
            <person name="Andronov E."/>
        </authorList>
    </citation>
    <scope>NUCLEOTIDE SEQUENCE [LARGE SCALE GENOMIC DNA]</scope>
    <source>
        <strain evidence="3 4">Vaf07</strain>
    </source>
</reference>
<dbReference type="Pfam" id="PF03401">
    <property type="entry name" value="TctC"/>
    <property type="match status" value="1"/>
</dbReference>
<protein>
    <recommendedName>
        <fullName evidence="5">Tripartite tricarboxylate transporter substrate binding protein</fullName>
    </recommendedName>
</protein>
<feature type="signal peptide" evidence="2">
    <location>
        <begin position="1"/>
        <end position="27"/>
    </location>
</feature>
<dbReference type="PANTHER" id="PTHR42928:SF5">
    <property type="entry name" value="BLR1237 PROTEIN"/>
    <property type="match status" value="1"/>
</dbReference>